<keyword evidence="4" id="KW-0489">Methyltransferase</keyword>
<dbReference type="Proteomes" id="UP000095023">
    <property type="component" value="Unassembled WGS sequence"/>
</dbReference>
<dbReference type="GO" id="GO:0016435">
    <property type="term" value="F:rRNA (guanine) methyltransferase activity"/>
    <property type="evidence" value="ECO:0007669"/>
    <property type="project" value="EnsemblFungi"/>
</dbReference>
<feature type="compositionally biased region" description="Acidic residues" evidence="9">
    <location>
        <begin position="506"/>
        <end position="519"/>
    </location>
</feature>
<dbReference type="InterPro" id="IPR002877">
    <property type="entry name" value="RNA_MeTrfase_FtsJ_dom"/>
</dbReference>
<evidence type="ECO:0000256" key="9">
    <source>
        <dbReference type="SAM" id="MobiDB-lite"/>
    </source>
</evidence>
<keyword evidence="2" id="KW-0690">Ribosome biogenesis</keyword>
<evidence type="ECO:0000256" key="2">
    <source>
        <dbReference type="ARBA" id="ARBA00022517"/>
    </source>
</evidence>
<dbReference type="GO" id="GO:0008650">
    <property type="term" value="F:rRNA (uridine-2'-O-)-methyltransferase activity"/>
    <property type="evidence" value="ECO:0007669"/>
    <property type="project" value="EnsemblFungi"/>
</dbReference>
<gene>
    <name evidence="13" type="ORF">CANCADRAFT_15225</name>
</gene>
<dbReference type="GO" id="GO:0030687">
    <property type="term" value="C:preribosome, large subunit precursor"/>
    <property type="evidence" value="ECO:0007669"/>
    <property type="project" value="EnsemblFungi"/>
</dbReference>
<feature type="region of interest" description="Disordered" evidence="9">
    <location>
        <begin position="729"/>
        <end position="756"/>
    </location>
</feature>
<dbReference type="Pfam" id="PF01728">
    <property type="entry name" value="FtsJ"/>
    <property type="match status" value="1"/>
</dbReference>
<dbReference type="InterPro" id="IPR015507">
    <property type="entry name" value="rRNA-MeTfrase_E"/>
</dbReference>
<accession>A0A1E4TBK1</accession>
<keyword evidence="14" id="KW-1185">Reference proteome</keyword>
<dbReference type="Pfam" id="PF11861">
    <property type="entry name" value="DUF3381"/>
    <property type="match status" value="1"/>
</dbReference>
<dbReference type="HAMAP" id="MF_03163">
    <property type="entry name" value="RNA_methyltr_E_SPB1"/>
    <property type="match status" value="1"/>
</dbReference>
<feature type="domain" description="Ribosomal RNA methyltransferase FtsJ" evidence="10">
    <location>
        <begin position="25"/>
        <end position="202"/>
    </location>
</feature>
<feature type="compositionally biased region" description="Basic and acidic residues" evidence="9">
    <location>
        <begin position="474"/>
        <end position="505"/>
    </location>
</feature>
<evidence type="ECO:0000256" key="7">
    <source>
        <dbReference type="ARBA" id="ARBA00023242"/>
    </source>
</evidence>
<dbReference type="GO" id="GO:0000466">
    <property type="term" value="P:maturation of 5.8S rRNA from tricistronic rRNA transcript (SSU-rRNA, 5.8S rRNA, LSU-rRNA)"/>
    <property type="evidence" value="ECO:0007669"/>
    <property type="project" value="EnsemblFungi"/>
</dbReference>
<comment type="subcellular location">
    <subcellularLocation>
        <location evidence="1">Nucleus</location>
        <location evidence="1">Nucleolus</location>
    </subcellularLocation>
</comment>
<evidence type="ECO:0000313" key="14">
    <source>
        <dbReference type="Proteomes" id="UP000095023"/>
    </source>
</evidence>
<feature type="compositionally biased region" description="Acidic residues" evidence="9">
    <location>
        <begin position="598"/>
        <end position="612"/>
    </location>
</feature>
<feature type="domain" description="Ribosomal RNA methyltransferase SPB1-like C-terminal" evidence="11">
    <location>
        <begin position="607"/>
        <end position="816"/>
    </location>
</feature>
<evidence type="ECO:0000256" key="1">
    <source>
        <dbReference type="ARBA" id="ARBA00004604"/>
    </source>
</evidence>
<dbReference type="EMBL" id="KV453843">
    <property type="protein sequence ID" value="ODV89028.1"/>
    <property type="molecule type" value="Genomic_DNA"/>
</dbReference>
<name>A0A1E4TBK1_9ASCO</name>
<evidence type="ECO:0000256" key="5">
    <source>
        <dbReference type="ARBA" id="ARBA00022679"/>
    </source>
</evidence>
<keyword evidence="7" id="KW-0539">Nucleus</keyword>
<feature type="compositionally biased region" description="Basic and acidic residues" evidence="9">
    <location>
        <begin position="520"/>
        <end position="541"/>
    </location>
</feature>
<feature type="compositionally biased region" description="Basic and acidic residues" evidence="9">
    <location>
        <begin position="735"/>
        <end position="756"/>
    </location>
</feature>
<dbReference type="GO" id="GO:0005730">
    <property type="term" value="C:nucleolus"/>
    <property type="evidence" value="ECO:0007669"/>
    <property type="project" value="UniProtKB-SubCell"/>
</dbReference>
<keyword evidence="3" id="KW-0698">rRNA processing</keyword>
<feature type="region of interest" description="Disordered" evidence="9">
    <location>
        <begin position="435"/>
        <end position="612"/>
    </location>
</feature>
<dbReference type="InterPro" id="IPR050082">
    <property type="entry name" value="RNA_methyltr_RlmE"/>
</dbReference>
<keyword evidence="8" id="KW-0175">Coiled coil</keyword>
<sequence length="816" mass="93365">MAKTQKKHSKGRLDKYYKLAKEKGYRARAAFKLLQINQKYGGFLQKSKVVLDLCAAPGSWCQVATQQCPRDSLIVGVDLVPMKPIPNVITFQEDITSDRCRAQIRQYLKTWKADTVLHDGAPNVGMAWVHDAYSQAELVLQSLKLATEFLKQNGNFITKVFRSKDYNNLMWVFNQFFDTVEATKPAASRDVSAEIFVVCRGYKAPAKIDPRLLDPRSVFEDDETTLTSNYETSVFHPEKNRRKREGYAENDYTLFHTQSVLEFIRASEPLSILATQNQLKFESANEEDKEALKVIKKLDSTTPEIKACCEDLKVLGKKDFRGLLKWRIACREALGLATKKVSAKEDIENSNAQTEPLDPEAELAQLEAKQNARLKREKKRQKELKMKEIRRREMGMDTPKEIGIEYEAGNKLFDLETLEKNNVLEAMKKGKMNFTIADPSQDDEALPRSKRYEVESDEDGDLLEEELDVMYEEFQERRTAGDPHKRARQSRSDEVWTGFDDKSGDSSDDDIEFQSDSDADDIKESREKQDTAELSKKDKMFYDQGIFNGLDDEESDSEMSDDDSEIEEDIVSTDSEGEYQNGYSNGVSNGNGYADVASESENDSESENSDDDIEMITAAPENNEEYDSDDDWTMGTKKPKIEIVTPEAMTLAHELALKRKSRGELADDAFNRYSFLESDGLPSWFVDDEKRFNKPNKPITKEAMAVIRQTQKQMNSRPIKKELEAKMRKRMRASKKIESMRKKSELILEDPDKSEKEKAETIQKIMRRATKKQDRPQITVVRAQGANRGLKGRPGGVKGRYKMVDGRMKQELRSKK</sequence>
<feature type="coiled-coil region" evidence="8">
    <location>
        <begin position="364"/>
        <end position="392"/>
    </location>
</feature>
<dbReference type="AlphaFoldDB" id="A0A1E4TBK1"/>
<keyword evidence="6" id="KW-0949">S-adenosyl-L-methionine</keyword>
<dbReference type="InterPro" id="IPR028589">
    <property type="entry name" value="SPB1-like"/>
</dbReference>
<dbReference type="PANTHER" id="PTHR10920:SF13">
    <property type="entry name" value="PRE-RRNA 2'-O-RIBOSE RNA METHYLTRANSFERASE FTSJ3"/>
    <property type="match status" value="1"/>
</dbReference>
<evidence type="ECO:0000256" key="3">
    <source>
        <dbReference type="ARBA" id="ARBA00022552"/>
    </source>
</evidence>
<feature type="compositionally biased region" description="Basic and acidic residues" evidence="9">
    <location>
        <begin position="445"/>
        <end position="454"/>
    </location>
</feature>
<feature type="compositionally biased region" description="Acidic residues" evidence="9">
    <location>
        <begin position="455"/>
        <end position="473"/>
    </location>
</feature>
<feature type="non-terminal residue" evidence="13">
    <location>
        <position position="816"/>
    </location>
</feature>
<evidence type="ECO:0000259" key="11">
    <source>
        <dbReference type="Pfam" id="PF07780"/>
    </source>
</evidence>
<dbReference type="Pfam" id="PF07780">
    <property type="entry name" value="Spb1_C"/>
    <property type="match status" value="1"/>
</dbReference>
<dbReference type="InterPro" id="IPR012920">
    <property type="entry name" value="rRNA_MeTfrase_SPB1-like_C"/>
</dbReference>
<organism evidence="13 14">
    <name type="scientific">Tortispora caseinolytica NRRL Y-17796</name>
    <dbReference type="NCBI Taxonomy" id="767744"/>
    <lineage>
        <taxon>Eukaryota</taxon>
        <taxon>Fungi</taxon>
        <taxon>Dikarya</taxon>
        <taxon>Ascomycota</taxon>
        <taxon>Saccharomycotina</taxon>
        <taxon>Trigonopsidomycetes</taxon>
        <taxon>Trigonopsidales</taxon>
        <taxon>Trigonopsidaceae</taxon>
        <taxon>Tortispora</taxon>
    </lineage>
</organism>
<dbReference type="InterPro" id="IPR024576">
    <property type="entry name" value="rRNA_MeTfrase_Spb1_DUF3381"/>
</dbReference>
<dbReference type="PANTHER" id="PTHR10920">
    <property type="entry name" value="RIBOSOMAL RNA METHYLTRANSFERASE"/>
    <property type="match status" value="1"/>
</dbReference>
<proteinExistence type="inferred from homology"/>
<feature type="compositionally biased region" description="Low complexity" evidence="9">
    <location>
        <begin position="581"/>
        <end position="593"/>
    </location>
</feature>
<evidence type="ECO:0000256" key="6">
    <source>
        <dbReference type="ARBA" id="ARBA00022691"/>
    </source>
</evidence>
<dbReference type="HAMAP" id="MF_01547">
    <property type="entry name" value="RNA_methyltr_E"/>
    <property type="match status" value="1"/>
</dbReference>
<dbReference type="SUPFAM" id="SSF53335">
    <property type="entry name" value="S-adenosyl-L-methionine-dependent methyltransferases"/>
    <property type="match status" value="1"/>
</dbReference>
<evidence type="ECO:0000313" key="13">
    <source>
        <dbReference type="EMBL" id="ODV89028.1"/>
    </source>
</evidence>
<protein>
    <recommendedName>
        <fullName evidence="15">AdoMet-dependent rRNA methyltransferase SPB1</fullName>
    </recommendedName>
</protein>
<dbReference type="FunFam" id="3.40.50.150:FF:000004">
    <property type="entry name" value="AdoMet-dependent rRNA methyltransferase SPB1"/>
    <property type="match status" value="1"/>
</dbReference>
<evidence type="ECO:0008006" key="15">
    <source>
        <dbReference type="Google" id="ProtNLM"/>
    </source>
</evidence>
<evidence type="ECO:0000259" key="10">
    <source>
        <dbReference type="Pfam" id="PF01728"/>
    </source>
</evidence>
<feature type="domain" description="DUF3381" evidence="12">
    <location>
        <begin position="237"/>
        <end position="391"/>
    </location>
</feature>
<dbReference type="GO" id="GO:0000463">
    <property type="term" value="P:maturation of LSU-rRNA from tricistronic rRNA transcript (SSU-rRNA, 5.8S rRNA, LSU-rRNA)"/>
    <property type="evidence" value="ECO:0007669"/>
    <property type="project" value="EnsemblFungi"/>
</dbReference>
<dbReference type="Gene3D" id="3.40.50.150">
    <property type="entry name" value="Vaccinia Virus protein VP39"/>
    <property type="match status" value="1"/>
</dbReference>
<evidence type="ECO:0000256" key="4">
    <source>
        <dbReference type="ARBA" id="ARBA00022603"/>
    </source>
</evidence>
<reference evidence="14" key="1">
    <citation type="submission" date="2016-02" db="EMBL/GenBank/DDBJ databases">
        <title>Comparative genomics of biotechnologically important yeasts.</title>
        <authorList>
            <consortium name="DOE Joint Genome Institute"/>
            <person name="Riley R."/>
            <person name="Haridas S."/>
            <person name="Wolfe K.H."/>
            <person name="Lopes M.R."/>
            <person name="Hittinger C.T."/>
            <person name="Goker M."/>
            <person name="Salamov A."/>
            <person name="Wisecaver J."/>
            <person name="Long T.M."/>
            <person name="Aerts A.L."/>
            <person name="Barry K."/>
            <person name="Choi C."/>
            <person name="Clum A."/>
            <person name="Coughlan A.Y."/>
            <person name="Deshpande S."/>
            <person name="Douglass A.P."/>
            <person name="Hanson S.J."/>
            <person name="Klenk H.-P."/>
            <person name="Labutti K."/>
            <person name="Lapidus A."/>
            <person name="Lindquist E."/>
            <person name="Lipzen A."/>
            <person name="Meier-Kolthoff J.P."/>
            <person name="Ohm R.A."/>
            <person name="Otillar R.P."/>
            <person name="Pangilinan J."/>
            <person name="Peng Y."/>
            <person name="Rokas A."/>
            <person name="Rosa C.A."/>
            <person name="Scheuner C."/>
            <person name="Sibirny A.A."/>
            <person name="Slot J.C."/>
            <person name="Stielow J.B."/>
            <person name="Sun H."/>
            <person name="Kurtzman C.P."/>
            <person name="Blackwell M."/>
            <person name="Jeffries T.W."/>
            <person name="Grigoriev I.V."/>
        </authorList>
    </citation>
    <scope>NUCLEOTIDE SEQUENCE [LARGE SCALE GENOMIC DNA]</scope>
    <source>
        <strain evidence="14">NRRL Y-17796</strain>
    </source>
</reference>
<feature type="compositionally biased region" description="Acidic residues" evidence="9">
    <location>
        <begin position="550"/>
        <end position="577"/>
    </location>
</feature>
<evidence type="ECO:0000256" key="8">
    <source>
        <dbReference type="SAM" id="Coils"/>
    </source>
</evidence>
<evidence type="ECO:0000259" key="12">
    <source>
        <dbReference type="Pfam" id="PF11861"/>
    </source>
</evidence>
<keyword evidence="5" id="KW-0808">Transferase</keyword>
<dbReference type="OrthoDB" id="1287559at2759"/>
<dbReference type="InterPro" id="IPR029063">
    <property type="entry name" value="SAM-dependent_MTases_sf"/>
</dbReference>